<proteinExistence type="predicted"/>
<evidence type="ECO:0000313" key="2">
    <source>
        <dbReference type="EMBL" id="KAF7786196.1"/>
    </source>
</evidence>
<evidence type="ECO:0000313" key="1">
    <source>
        <dbReference type="EMBL" id="KAF7786194.1"/>
    </source>
</evidence>
<dbReference type="RefSeq" id="WP_010386294.1">
    <property type="nucleotide sequence ID" value="NZ_AHCD03000035.1"/>
</dbReference>
<comment type="caution">
    <text evidence="2">The sequence shown here is derived from an EMBL/GenBank/DDBJ whole genome shotgun (WGS) entry which is preliminary data.</text>
</comment>
<dbReference type="GeneID" id="99988870"/>
<gene>
    <name evidence="1" type="ORF">PRUB_a0676</name>
    <name evidence="2" type="ORF">PRUB_a0678</name>
</gene>
<reference evidence="2" key="2">
    <citation type="submission" date="2015-06" db="EMBL/GenBank/DDBJ databases">
        <title>Genome sequence of Pseudoalteromonas rubra.</title>
        <authorList>
            <person name="Xie B.-B."/>
            <person name="Rong J.-C."/>
            <person name="Qin Q.-L."/>
            <person name="Zhang Y.-Z."/>
        </authorList>
    </citation>
    <scope>NUCLEOTIDE SEQUENCE</scope>
    <source>
        <strain evidence="2">DSM 6842</strain>
    </source>
</reference>
<accession>A0A8T0C639</accession>
<sequence length="57" mass="6275">MLVTETLLDSNQLSLTELDRNMKGPVAAKHNIKHMYPLPGSTAMHNDRLAIAASMRA</sequence>
<name>A0A8T0C639_9GAMM</name>
<reference evidence="2 3" key="1">
    <citation type="journal article" date="2012" name="J. Bacteriol.">
        <title>Genome sequence of the cycloprodigiosin-producing bacterial strain Pseudoalteromonas rubra ATCC 29570(T).</title>
        <authorList>
            <person name="Xie B.B."/>
            <person name="Shu Y.L."/>
            <person name="Qin Q.L."/>
            <person name="Rong J.C."/>
            <person name="Zhang X.Y."/>
            <person name="Chen X.L."/>
            <person name="Zhou B.C."/>
            <person name="Zhang Y.Z."/>
        </authorList>
    </citation>
    <scope>NUCLEOTIDE SEQUENCE [LARGE SCALE GENOMIC DNA]</scope>
    <source>
        <strain evidence="2 3">DSM 6842</strain>
    </source>
</reference>
<dbReference type="EMBL" id="AHCD03000035">
    <property type="protein sequence ID" value="KAF7786194.1"/>
    <property type="molecule type" value="Genomic_DNA"/>
</dbReference>
<dbReference type="Proteomes" id="UP000016480">
    <property type="component" value="Unassembled WGS sequence"/>
</dbReference>
<dbReference type="AlphaFoldDB" id="A0A8T0C639"/>
<dbReference type="EMBL" id="AHCD03000035">
    <property type="protein sequence ID" value="KAF7786196.1"/>
    <property type="molecule type" value="Genomic_DNA"/>
</dbReference>
<evidence type="ECO:0000313" key="3">
    <source>
        <dbReference type="Proteomes" id="UP000016480"/>
    </source>
</evidence>
<organism evidence="2 3">
    <name type="scientific">Pseudoalteromonas rubra</name>
    <dbReference type="NCBI Taxonomy" id="43658"/>
    <lineage>
        <taxon>Bacteria</taxon>
        <taxon>Pseudomonadati</taxon>
        <taxon>Pseudomonadota</taxon>
        <taxon>Gammaproteobacteria</taxon>
        <taxon>Alteromonadales</taxon>
        <taxon>Pseudoalteromonadaceae</taxon>
        <taxon>Pseudoalteromonas</taxon>
    </lineage>
</organism>
<protein>
    <submittedName>
        <fullName evidence="2">Uncharacterized protein</fullName>
    </submittedName>
</protein>